<evidence type="ECO:0000313" key="4">
    <source>
        <dbReference type="EMBL" id="WZN45744.1"/>
    </source>
</evidence>
<dbReference type="SUPFAM" id="SSF51735">
    <property type="entry name" value="NAD(P)-binding Rossmann-fold domains"/>
    <property type="match status" value="1"/>
</dbReference>
<evidence type="ECO:0000256" key="1">
    <source>
        <dbReference type="ARBA" id="ARBA00023002"/>
    </source>
</evidence>
<dbReference type="InterPro" id="IPR050463">
    <property type="entry name" value="Gfo/Idh/MocA_oxidrdct_glycsds"/>
</dbReference>
<dbReference type="InterPro" id="IPR043906">
    <property type="entry name" value="Gfo/Idh/MocA_OxRdtase_bact_C"/>
</dbReference>
<protein>
    <submittedName>
        <fullName evidence="4">Gfo/Idh/MocA family oxidoreductase</fullName>
    </submittedName>
</protein>
<dbReference type="PANTHER" id="PTHR43818">
    <property type="entry name" value="BCDNA.GH03377"/>
    <property type="match status" value="1"/>
</dbReference>
<proteinExistence type="predicted"/>
<keyword evidence="1" id="KW-0560">Oxidoreductase</keyword>
<dbReference type="Gene3D" id="3.40.50.720">
    <property type="entry name" value="NAD(P)-binding Rossmann-like Domain"/>
    <property type="match status" value="1"/>
</dbReference>
<reference evidence="4 5" key="1">
    <citation type="submission" date="2024-03" db="EMBL/GenBank/DDBJ databases">
        <title>Chitinophaga caseinilytica sp. nov., a casein hydrolysing bacterium isolated from forest soil.</title>
        <authorList>
            <person name="Lee D.S."/>
            <person name="Han D.M."/>
            <person name="Baek J.H."/>
            <person name="Choi D.G."/>
            <person name="Jeon J.H."/>
            <person name="Jeon C.O."/>
        </authorList>
    </citation>
    <scope>NUCLEOTIDE SEQUENCE [LARGE SCALE GENOMIC DNA]</scope>
    <source>
        <strain evidence="4 5">KACC 19118</strain>
    </source>
</reference>
<feature type="domain" description="Gfo/Idh/MocA-like oxidoreductase bacterial type C-terminal" evidence="3">
    <location>
        <begin position="191"/>
        <end position="444"/>
    </location>
</feature>
<dbReference type="EMBL" id="CP150096">
    <property type="protein sequence ID" value="WZN45744.1"/>
    <property type="molecule type" value="Genomic_DNA"/>
</dbReference>
<evidence type="ECO:0000313" key="5">
    <source>
        <dbReference type="Proteomes" id="UP001449657"/>
    </source>
</evidence>
<feature type="domain" description="Gfo/Idh/MocA-like oxidoreductase N-terminal" evidence="2">
    <location>
        <begin position="66"/>
        <end position="178"/>
    </location>
</feature>
<gene>
    <name evidence="4" type="ORF">WJU22_22865</name>
</gene>
<dbReference type="Pfam" id="PF01408">
    <property type="entry name" value="GFO_IDH_MocA"/>
    <property type="match status" value="1"/>
</dbReference>
<accession>A0ABZ2Z0E1</accession>
<keyword evidence="5" id="KW-1185">Reference proteome</keyword>
<dbReference type="InterPro" id="IPR036291">
    <property type="entry name" value="NAD(P)-bd_dom_sf"/>
</dbReference>
<name>A0ABZ2Z0E1_9BACT</name>
<dbReference type="PANTHER" id="PTHR43818:SF11">
    <property type="entry name" value="BCDNA.GH03377"/>
    <property type="match status" value="1"/>
</dbReference>
<dbReference type="Gene3D" id="3.30.360.10">
    <property type="entry name" value="Dihydrodipicolinate Reductase, domain 2"/>
    <property type="match status" value="1"/>
</dbReference>
<sequence length="444" mass="49618">MNVEFVFCPTKFTFYLFYKDHGKKVNHPSRRSFVRNSLGALAAFTIVPRHVLGRGYLAPSDTLTKGVVGTGGMGRGHFGYAGTRVVAICDVDKGHIQQAMNQLGDKGVKTFTDYRELIQLPEVDIVHVATPPHWHGIIAADAARAGKDVWCEKPMTATIGEGKRLVEAVQQHGRIFRLNTWFRFADRFYGMGTTVQPIKKLVESGLLGWPLKVTVSRHTGFDWKFFWVGKTNLEPQAVPKELDYDMWLGPAPYKPYHPHRVHGTFRGYWDYDGGGLGDMGQHYLDPIQYFLGKDDTSPVKVEIDAPQQHCDAVGTWRKITYTYADGCQIVLDGAGTETGAAYIEGPNGKLYPGFKSTIPDLEKKLAAFPDPAPQVTDFVDAVKNRKKFALNEENGHRSATIVNMGKIALQLGRNLEFDPVKQEFVNDEGANRLIFPAMRGPWTI</sequence>
<dbReference type="SUPFAM" id="SSF55347">
    <property type="entry name" value="Glyceraldehyde-3-phosphate dehydrogenase-like, C-terminal domain"/>
    <property type="match status" value="1"/>
</dbReference>
<dbReference type="Proteomes" id="UP001449657">
    <property type="component" value="Chromosome"/>
</dbReference>
<evidence type="ECO:0000259" key="3">
    <source>
        <dbReference type="Pfam" id="PF19051"/>
    </source>
</evidence>
<dbReference type="Pfam" id="PF19051">
    <property type="entry name" value="GFO_IDH_MocA_C2"/>
    <property type="match status" value="1"/>
</dbReference>
<evidence type="ECO:0000259" key="2">
    <source>
        <dbReference type="Pfam" id="PF01408"/>
    </source>
</evidence>
<organism evidence="4 5">
    <name type="scientific">Chitinophaga caseinilytica</name>
    <dbReference type="NCBI Taxonomy" id="2267521"/>
    <lineage>
        <taxon>Bacteria</taxon>
        <taxon>Pseudomonadati</taxon>
        <taxon>Bacteroidota</taxon>
        <taxon>Chitinophagia</taxon>
        <taxon>Chitinophagales</taxon>
        <taxon>Chitinophagaceae</taxon>
        <taxon>Chitinophaga</taxon>
    </lineage>
</organism>
<dbReference type="RefSeq" id="WP_341840494.1">
    <property type="nucleotide sequence ID" value="NZ_CP149792.1"/>
</dbReference>
<dbReference type="InterPro" id="IPR000683">
    <property type="entry name" value="Gfo/Idh/MocA-like_OxRdtase_N"/>
</dbReference>